<dbReference type="Pfam" id="PF06479">
    <property type="entry name" value="Ribonuc_2-5A"/>
    <property type="match status" value="1"/>
</dbReference>
<evidence type="ECO:0000256" key="1">
    <source>
        <dbReference type="ARBA" id="ARBA00012513"/>
    </source>
</evidence>
<evidence type="ECO:0000256" key="7">
    <source>
        <dbReference type="ARBA" id="ARBA00023054"/>
    </source>
</evidence>
<accession>D3B4Q9</accession>
<protein>
    <recommendedName>
        <fullName evidence="1">non-specific serine/threonine protein kinase</fullName>
        <ecNumber evidence="1">2.7.11.1</ecNumber>
    </recommendedName>
</protein>
<dbReference type="InterPro" id="IPR045133">
    <property type="entry name" value="IRE1/2-like"/>
</dbReference>
<gene>
    <name evidence="14" type="primary">irlE</name>
    <name evidence="14" type="ORF">PPL_03385</name>
</gene>
<dbReference type="EMBL" id="ADBJ01000010">
    <property type="protein sequence ID" value="EFA84307.1"/>
    <property type="molecule type" value="Genomic_DNA"/>
</dbReference>
<comment type="catalytic activity">
    <reaction evidence="8">
        <text>L-threonyl-[protein] + ATP = O-phospho-L-threonyl-[protein] + ADP + H(+)</text>
        <dbReference type="Rhea" id="RHEA:46608"/>
        <dbReference type="Rhea" id="RHEA-COMP:11060"/>
        <dbReference type="Rhea" id="RHEA-COMP:11605"/>
        <dbReference type="ChEBI" id="CHEBI:15378"/>
        <dbReference type="ChEBI" id="CHEBI:30013"/>
        <dbReference type="ChEBI" id="CHEBI:30616"/>
        <dbReference type="ChEBI" id="CHEBI:61977"/>
        <dbReference type="ChEBI" id="CHEBI:456216"/>
        <dbReference type="EC" id="2.7.11.1"/>
    </reaction>
</comment>
<dbReference type="Gene3D" id="1.20.1440.180">
    <property type="entry name" value="KEN domain"/>
    <property type="match status" value="1"/>
</dbReference>
<dbReference type="AlphaFoldDB" id="D3B4Q9"/>
<dbReference type="FunFam" id="3.30.200.20:FF:000077">
    <property type="entry name" value="Putative Serine/threonine-protein kinase/endoribonuclease IRE1"/>
    <property type="match status" value="1"/>
</dbReference>
<evidence type="ECO:0000256" key="2">
    <source>
        <dbReference type="ARBA" id="ARBA00022527"/>
    </source>
</evidence>
<dbReference type="InterPro" id="IPR000719">
    <property type="entry name" value="Prot_kinase_dom"/>
</dbReference>
<reference evidence="14 15" key="1">
    <citation type="journal article" date="2011" name="Genome Res.">
        <title>Phylogeny-wide analysis of social amoeba genomes highlights ancient origins for complex intercellular communication.</title>
        <authorList>
            <person name="Heidel A.J."/>
            <person name="Lawal H.M."/>
            <person name="Felder M."/>
            <person name="Schilde C."/>
            <person name="Helps N.R."/>
            <person name="Tunggal B."/>
            <person name="Rivero F."/>
            <person name="John U."/>
            <person name="Schleicher M."/>
            <person name="Eichinger L."/>
            <person name="Platzer M."/>
            <person name="Noegel A.A."/>
            <person name="Schaap P."/>
            <person name="Gloeckner G."/>
        </authorList>
    </citation>
    <scope>NUCLEOTIDE SEQUENCE [LARGE SCALE GENOMIC DNA]</scope>
    <source>
        <strain evidence="15">ATCC 26659 / Pp 5 / PN500</strain>
    </source>
</reference>
<dbReference type="PROSITE" id="PS50011">
    <property type="entry name" value="PROTEIN_KINASE_DOM"/>
    <property type="match status" value="1"/>
</dbReference>
<dbReference type="GO" id="GO:1990604">
    <property type="term" value="C:IRE1-TRAF2-ASK1 complex"/>
    <property type="evidence" value="ECO:0007669"/>
    <property type="project" value="TreeGrafter"/>
</dbReference>
<dbReference type="PANTHER" id="PTHR13954:SF12">
    <property type="entry name" value="SERINE_THREONINE-PROTEIN KINASE IRLA-RELATED"/>
    <property type="match status" value="1"/>
</dbReference>
<evidence type="ECO:0000256" key="10">
    <source>
        <dbReference type="SAM" id="Coils"/>
    </source>
</evidence>
<comment type="catalytic activity">
    <reaction evidence="9">
        <text>L-seryl-[protein] + ATP = O-phospho-L-seryl-[protein] + ADP + H(+)</text>
        <dbReference type="Rhea" id="RHEA:17989"/>
        <dbReference type="Rhea" id="RHEA-COMP:9863"/>
        <dbReference type="Rhea" id="RHEA-COMP:11604"/>
        <dbReference type="ChEBI" id="CHEBI:15378"/>
        <dbReference type="ChEBI" id="CHEBI:29999"/>
        <dbReference type="ChEBI" id="CHEBI:30616"/>
        <dbReference type="ChEBI" id="CHEBI:83421"/>
        <dbReference type="ChEBI" id="CHEBI:456216"/>
        <dbReference type="EC" id="2.7.11.1"/>
    </reaction>
</comment>
<feature type="domain" description="Protein kinase" evidence="12">
    <location>
        <begin position="800"/>
        <end position="1053"/>
    </location>
</feature>
<evidence type="ECO:0000259" key="12">
    <source>
        <dbReference type="PROSITE" id="PS50011"/>
    </source>
</evidence>
<dbReference type="InterPro" id="IPR038357">
    <property type="entry name" value="KEN_sf"/>
</dbReference>
<keyword evidence="6" id="KW-0067">ATP-binding</keyword>
<keyword evidence="4" id="KW-0547">Nucleotide-binding</keyword>
<dbReference type="InterPro" id="IPR011009">
    <property type="entry name" value="Kinase-like_dom_sf"/>
</dbReference>
<dbReference type="RefSeq" id="XP_020436422.1">
    <property type="nucleotide sequence ID" value="XM_020574350.1"/>
</dbReference>
<feature type="compositionally biased region" description="Basic residues" evidence="11">
    <location>
        <begin position="625"/>
        <end position="642"/>
    </location>
</feature>
<feature type="coiled-coil region" evidence="10">
    <location>
        <begin position="690"/>
        <end position="717"/>
    </location>
</feature>
<feature type="region of interest" description="Disordered" evidence="11">
    <location>
        <begin position="620"/>
        <end position="642"/>
    </location>
</feature>
<dbReference type="GO" id="GO:0004521">
    <property type="term" value="F:RNA endonuclease activity"/>
    <property type="evidence" value="ECO:0007669"/>
    <property type="project" value="InterPro"/>
</dbReference>
<dbReference type="SUPFAM" id="SSF56112">
    <property type="entry name" value="Protein kinase-like (PK-like)"/>
    <property type="match status" value="1"/>
</dbReference>
<keyword evidence="5" id="KW-0418">Kinase</keyword>
<dbReference type="Proteomes" id="UP000001396">
    <property type="component" value="Unassembled WGS sequence"/>
</dbReference>
<evidence type="ECO:0000313" key="14">
    <source>
        <dbReference type="EMBL" id="EFA84307.1"/>
    </source>
</evidence>
<dbReference type="Gene3D" id="3.30.200.20">
    <property type="entry name" value="Phosphorylase Kinase, domain 1"/>
    <property type="match status" value="1"/>
</dbReference>
<dbReference type="Pfam" id="PF00069">
    <property type="entry name" value="Pkinase"/>
    <property type="match status" value="1"/>
</dbReference>
<dbReference type="PANTHER" id="PTHR13954">
    <property type="entry name" value="IRE1-RELATED"/>
    <property type="match status" value="1"/>
</dbReference>
<evidence type="ECO:0000256" key="9">
    <source>
        <dbReference type="ARBA" id="ARBA00048679"/>
    </source>
</evidence>
<dbReference type="InterPro" id="IPR010513">
    <property type="entry name" value="KEN_dom"/>
</dbReference>
<keyword evidence="3" id="KW-0808">Transferase</keyword>
<evidence type="ECO:0000256" key="5">
    <source>
        <dbReference type="ARBA" id="ARBA00022777"/>
    </source>
</evidence>
<feature type="domain" description="KEN" evidence="13">
    <location>
        <begin position="1046"/>
        <end position="1188"/>
    </location>
</feature>
<organism evidence="14 15">
    <name type="scientific">Heterostelium pallidum (strain ATCC 26659 / Pp 5 / PN500)</name>
    <name type="common">Cellular slime mold</name>
    <name type="synonym">Polysphondylium pallidum</name>
    <dbReference type="NCBI Taxonomy" id="670386"/>
    <lineage>
        <taxon>Eukaryota</taxon>
        <taxon>Amoebozoa</taxon>
        <taxon>Evosea</taxon>
        <taxon>Eumycetozoa</taxon>
        <taxon>Dictyostelia</taxon>
        <taxon>Acytosteliales</taxon>
        <taxon>Acytosteliaceae</taxon>
        <taxon>Heterostelium</taxon>
    </lineage>
</organism>
<evidence type="ECO:0000256" key="6">
    <source>
        <dbReference type="ARBA" id="ARBA00022840"/>
    </source>
</evidence>
<dbReference type="GO" id="GO:0036498">
    <property type="term" value="P:IRE1-mediated unfolded protein response"/>
    <property type="evidence" value="ECO:0007669"/>
    <property type="project" value="TreeGrafter"/>
</dbReference>
<dbReference type="EC" id="2.7.11.1" evidence="1"/>
<dbReference type="InParanoid" id="D3B4Q9"/>
<dbReference type="GO" id="GO:0051082">
    <property type="term" value="F:unfolded protein binding"/>
    <property type="evidence" value="ECO:0007669"/>
    <property type="project" value="TreeGrafter"/>
</dbReference>
<evidence type="ECO:0000256" key="8">
    <source>
        <dbReference type="ARBA" id="ARBA00047899"/>
    </source>
</evidence>
<dbReference type="GO" id="GO:0006397">
    <property type="term" value="P:mRNA processing"/>
    <property type="evidence" value="ECO:0007669"/>
    <property type="project" value="InterPro"/>
</dbReference>
<sequence>MYVFYENHYPDNLFEFKDSGLLENLFSTSELQHLDRVSSNYHYPDVKPYLSEPITSIEESLNDNQDIATGIILLEPYNIPFLRLSVIKHPEKLYFVDLSKGYYIVGNNESLLIDFTNLNQLSDIINKSLCVKTFCDEIGVGIGMKDDIVLEIYNKDNYTELLMTIDPQDKPFYDQSNSNQPVIPSGSIIKFKPKQEYLVSLKQSIQYIIDNGEVYGKPVEIDSKDKNGEEEPNLCNLFKYLFSIDTYIEELIDMINEALKEEIDALRNKYPLFGHAAKYDNINAMELLYNDKYAFPTLDLLFNFYSVDGIKLLMKRQPTYLRDNPNSNPFWILSLNINPNSKKRTEFFSRYSEISHFFKVNKRAIYSNFDYNRDIELEIVINGNYEYLEFLHKNKIEYPYRPPDCYCDDPKCQLNYKKEKQTTLLNYILLQNDVDGFNILKQYIDHQHQFRSVFHACDLAIVDAMYRKKFDLIKQLLDKKISDSSWPIYTKYKKIPFVAFAWFMDDLDLFISKPGFPSLQTLEFKTAQFLDVGYHFLGDYVDFCTMFSEYDKIVQMFPTLSLVDIFILCGENDGVKYMLKQYGLTKQSIKLLEFRTEDKDEIMKIINEFQQQEQKIIEELEGKSNKSKKQNKKVKSKNNNKNIYKKKVHEKEIAQEKEIIDKEKEKEQDDIKENHKITEIQPKEIIKIKNNEQIKENKKVNNNIEETTNSINDINIKKPHNTIKLNSNSYSKSTKLYIRTSDSNLTSSLQSKLNNTTNIYNQSSKLPTIQPTQSSVKLTVKQISTEFATIYDKQIGKFKFNSSDIIGRGSNATLVFRGVWSDRVPVAIKRIVKGFNHLIDKEIEVLIELTSKSSQSSNLVRYIDREEDDNFIYLGLTLCDMSLQQLFEDPTNSELKNSLSSISLINGIVLGVQFLHNNQIVHNDLNPRNILFKDSQLFITDMGLSKMMVESSFAFTHTPSGTGGYYAAEVIKQQRKTSSVDIFSLGCLIYYILSGGKHAFGDDIIMRVPNIIMNRFDLKDITNQYAIDLISWMISFEESNRPSIQTVIKHPFFWNIDDKLKFIDKTHQTIKKYSTTSLNTHNNQTYLKESWDKSIDQNLLSVLNEESQYNFNNVKDLVRCIRNSIHHHQEIYSDLNKKILWFKNQHIAFEYFEKRHPTLLIYLYQYFRDQHNNNTKKDTSNYLTEYYQ</sequence>
<dbReference type="GeneID" id="31358906"/>
<evidence type="ECO:0000256" key="11">
    <source>
        <dbReference type="SAM" id="MobiDB-lite"/>
    </source>
</evidence>
<dbReference type="GO" id="GO:0004674">
    <property type="term" value="F:protein serine/threonine kinase activity"/>
    <property type="evidence" value="ECO:0007669"/>
    <property type="project" value="UniProtKB-KW"/>
</dbReference>
<keyword evidence="7 10" id="KW-0175">Coiled coil</keyword>
<evidence type="ECO:0000259" key="13">
    <source>
        <dbReference type="PROSITE" id="PS51392"/>
    </source>
</evidence>
<dbReference type="PROSITE" id="PS51392">
    <property type="entry name" value="KEN"/>
    <property type="match status" value="1"/>
</dbReference>
<comment type="caution">
    <text evidence="14">The sequence shown here is derived from an EMBL/GenBank/DDBJ whole genome shotgun (WGS) entry which is preliminary data.</text>
</comment>
<name>D3B4Q9_HETP5</name>
<dbReference type="STRING" id="670386.D3B4Q9"/>
<evidence type="ECO:0000256" key="4">
    <source>
        <dbReference type="ARBA" id="ARBA00022741"/>
    </source>
</evidence>
<keyword evidence="2" id="KW-0723">Serine/threonine-protein kinase</keyword>
<keyword evidence="15" id="KW-1185">Reference proteome</keyword>
<evidence type="ECO:0000313" key="15">
    <source>
        <dbReference type="Proteomes" id="UP000001396"/>
    </source>
</evidence>
<evidence type="ECO:0000256" key="3">
    <source>
        <dbReference type="ARBA" id="ARBA00022679"/>
    </source>
</evidence>
<proteinExistence type="predicted"/>
<dbReference type="GO" id="GO:0005524">
    <property type="term" value="F:ATP binding"/>
    <property type="evidence" value="ECO:0007669"/>
    <property type="project" value="UniProtKB-KW"/>
</dbReference>
<dbReference type="Gene3D" id="1.10.510.10">
    <property type="entry name" value="Transferase(Phosphotransferase) domain 1"/>
    <property type="match status" value="1"/>
</dbReference>